<feature type="modified residue" description="4-aspartylphosphate" evidence="2">
    <location>
        <position position="56"/>
    </location>
</feature>
<feature type="domain" description="Response regulatory" evidence="3">
    <location>
        <begin position="7"/>
        <end position="116"/>
    </location>
</feature>
<comment type="caution">
    <text evidence="4">The sequence shown here is derived from an EMBL/GenBank/DDBJ whole genome shotgun (WGS) entry which is preliminary data.</text>
</comment>
<evidence type="ECO:0000313" key="5">
    <source>
        <dbReference type="Proteomes" id="UP000448199"/>
    </source>
</evidence>
<dbReference type="InterPro" id="IPR050595">
    <property type="entry name" value="Bact_response_regulator"/>
</dbReference>
<dbReference type="Gene3D" id="3.40.50.2300">
    <property type="match status" value="1"/>
</dbReference>
<dbReference type="EMBL" id="WTYC01000004">
    <property type="protein sequence ID" value="MXO48386.1"/>
    <property type="molecule type" value="Genomic_DNA"/>
</dbReference>
<dbReference type="Proteomes" id="UP000448199">
    <property type="component" value="Unassembled WGS sequence"/>
</dbReference>
<evidence type="ECO:0000259" key="3">
    <source>
        <dbReference type="PROSITE" id="PS50110"/>
    </source>
</evidence>
<evidence type="ECO:0000256" key="1">
    <source>
        <dbReference type="ARBA" id="ARBA00022553"/>
    </source>
</evidence>
<dbReference type="AlphaFoldDB" id="A0A844XS23"/>
<dbReference type="InterPro" id="IPR011006">
    <property type="entry name" value="CheY-like_superfamily"/>
</dbReference>
<evidence type="ECO:0000256" key="2">
    <source>
        <dbReference type="PROSITE-ProRule" id="PRU00169"/>
    </source>
</evidence>
<evidence type="ECO:0000313" key="4">
    <source>
        <dbReference type="EMBL" id="MXO48386.1"/>
    </source>
</evidence>
<reference evidence="4 5" key="1">
    <citation type="submission" date="2019-12" db="EMBL/GenBank/DDBJ databases">
        <title>Genomic-based taxomic classification of the family Erythrobacteraceae.</title>
        <authorList>
            <person name="Xu L."/>
        </authorList>
    </citation>
    <scope>NUCLEOTIDE SEQUENCE [LARGE SCALE GENOMIC DNA]</scope>
    <source>
        <strain evidence="4 5">DSM 17792</strain>
    </source>
</reference>
<dbReference type="RefSeq" id="WP_160727942.1">
    <property type="nucleotide sequence ID" value="NZ_WTYC01000004.1"/>
</dbReference>
<name>A0A844XS23_9SPHN</name>
<dbReference type="GO" id="GO:0000160">
    <property type="term" value="P:phosphorelay signal transduction system"/>
    <property type="evidence" value="ECO:0007669"/>
    <property type="project" value="InterPro"/>
</dbReference>
<dbReference type="PANTHER" id="PTHR44591:SF24">
    <property type="entry name" value="PROTEIN-GLUTAMATE METHYLESTERASE_PROTEIN-GLUTAMINE GLUTAMINASE 1"/>
    <property type="match status" value="1"/>
</dbReference>
<dbReference type="OrthoDB" id="582170at2"/>
<keyword evidence="1 2" id="KW-0597">Phosphoprotein</keyword>
<sequence>MKLAGKHVLVLEDEPIIAFALEDMLIDEGSTVVVTSSLSDAMQTLSHEEYDFAILDVNLHGEKSYPLAHELRERGIPFAFATGYGDAEHPEDFASVPTLTKPYSLAQIVQTAAEASDTD</sequence>
<protein>
    <submittedName>
        <fullName evidence="4">Response regulator</fullName>
    </submittedName>
</protein>
<keyword evidence="5" id="KW-1185">Reference proteome</keyword>
<dbReference type="Pfam" id="PF00072">
    <property type="entry name" value="Response_reg"/>
    <property type="match status" value="1"/>
</dbReference>
<dbReference type="SUPFAM" id="SSF52172">
    <property type="entry name" value="CheY-like"/>
    <property type="match status" value="1"/>
</dbReference>
<dbReference type="PROSITE" id="PS50110">
    <property type="entry name" value="RESPONSE_REGULATORY"/>
    <property type="match status" value="1"/>
</dbReference>
<dbReference type="InterPro" id="IPR001789">
    <property type="entry name" value="Sig_transdc_resp-reg_receiver"/>
</dbReference>
<proteinExistence type="predicted"/>
<dbReference type="PANTHER" id="PTHR44591">
    <property type="entry name" value="STRESS RESPONSE REGULATOR PROTEIN 1"/>
    <property type="match status" value="1"/>
</dbReference>
<dbReference type="SMART" id="SM00448">
    <property type="entry name" value="REC"/>
    <property type="match status" value="1"/>
</dbReference>
<accession>A0A844XS23</accession>
<gene>
    <name evidence="4" type="ORF">GRI69_08965</name>
</gene>
<organism evidence="4 5">
    <name type="scientific">Qipengyuania vulgaris</name>
    <dbReference type="NCBI Taxonomy" id="291985"/>
    <lineage>
        <taxon>Bacteria</taxon>
        <taxon>Pseudomonadati</taxon>
        <taxon>Pseudomonadota</taxon>
        <taxon>Alphaproteobacteria</taxon>
        <taxon>Sphingomonadales</taxon>
        <taxon>Erythrobacteraceae</taxon>
        <taxon>Qipengyuania</taxon>
    </lineage>
</organism>